<feature type="region of interest" description="Disordered" evidence="1">
    <location>
        <begin position="280"/>
        <end position="306"/>
    </location>
</feature>
<evidence type="ECO:0000256" key="1">
    <source>
        <dbReference type="SAM" id="MobiDB-lite"/>
    </source>
</evidence>
<dbReference type="STRING" id="63057.A0A2P5D6C6"/>
<dbReference type="EMBL" id="JXTC01000292">
    <property type="protein sequence ID" value="PON68845.1"/>
    <property type="molecule type" value="Genomic_DNA"/>
</dbReference>
<dbReference type="PANTHER" id="PTHR47472:SF1">
    <property type="entry name" value="DUF1446-DOMAIN-CONTAINING PROTEIN"/>
    <property type="match status" value="1"/>
</dbReference>
<dbReference type="Pfam" id="PF07287">
    <property type="entry name" value="AtuA"/>
    <property type="match status" value="1"/>
</dbReference>
<protein>
    <submittedName>
        <fullName evidence="3">Cofactor assembly of complex C subunit B</fullName>
    </submittedName>
</protein>
<evidence type="ECO:0000259" key="2">
    <source>
        <dbReference type="Pfam" id="PF07287"/>
    </source>
</evidence>
<organism evidence="3 4">
    <name type="scientific">Trema orientale</name>
    <name type="common">Charcoal tree</name>
    <name type="synonym">Celtis orientalis</name>
    <dbReference type="NCBI Taxonomy" id="63057"/>
    <lineage>
        <taxon>Eukaryota</taxon>
        <taxon>Viridiplantae</taxon>
        <taxon>Streptophyta</taxon>
        <taxon>Embryophyta</taxon>
        <taxon>Tracheophyta</taxon>
        <taxon>Spermatophyta</taxon>
        <taxon>Magnoliopsida</taxon>
        <taxon>eudicotyledons</taxon>
        <taxon>Gunneridae</taxon>
        <taxon>Pentapetalae</taxon>
        <taxon>rosids</taxon>
        <taxon>fabids</taxon>
        <taxon>Rosales</taxon>
        <taxon>Cannabaceae</taxon>
        <taxon>Trema</taxon>
    </lineage>
</organism>
<feature type="compositionally biased region" description="Basic residues" evidence="1">
    <location>
        <begin position="297"/>
        <end position="306"/>
    </location>
</feature>
<dbReference type="InterPro" id="IPR021325">
    <property type="entry name" value="CCB2/CCB4"/>
</dbReference>
<evidence type="ECO:0000313" key="3">
    <source>
        <dbReference type="EMBL" id="PON68845.1"/>
    </source>
</evidence>
<dbReference type="PANTHER" id="PTHR47472">
    <property type="entry name" value="PROPIONYL-COA CARBOXYLASE"/>
    <property type="match status" value="1"/>
</dbReference>
<dbReference type="OrthoDB" id="514937at2759"/>
<sequence>MVFYDPWPSIKAAESFSSKQSVFSFSARAYHWLLKDLLCGAALTHEFLTSSPHTYPGFLGILVLGAPVGGAPAFNLGTSSHICHGFLGILASGAPVGGAPAFNLGTSPHERAIRVRIPGLDESSLPRWIGYGLGSLLVLNHITGSNSVTDITSPHLRTKALGLSLAAFFNEMELVRKTVLNIQLLCIAILSGKLLSWLMVSASSGGLRLKIETHDMDEIHNCVIKLDKVCIGCRAGFGGDRPLGALKLLQRVKGLNYLVLERLAERTLADRYQVMVSGGDGYDPRMDPSGAQEIKGYRNRKQPGTE</sequence>
<dbReference type="Proteomes" id="UP000237000">
    <property type="component" value="Unassembled WGS sequence"/>
</dbReference>
<evidence type="ECO:0000313" key="4">
    <source>
        <dbReference type="Proteomes" id="UP000237000"/>
    </source>
</evidence>
<feature type="domain" description="Acyclic terpene utilisation N-terminal" evidence="2">
    <location>
        <begin position="229"/>
        <end position="286"/>
    </location>
</feature>
<keyword evidence="4" id="KW-1185">Reference proteome</keyword>
<name>A0A2P5D6C6_TREOI</name>
<gene>
    <name evidence="3" type="ORF">TorRG33x02_261270</name>
</gene>
<proteinExistence type="predicted"/>
<dbReference type="Pfam" id="PF11152">
    <property type="entry name" value="CCB2_CCB4"/>
    <property type="match status" value="1"/>
</dbReference>
<dbReference type="AlphaFoldDB" id="A0A2P5D6C6"/>
<reference evidence="4" key="1">
    <citation type="submission" date="2016-06" db="EMBL/GenBank/DDBJ databases">
        <title>Parallel loss of symbiosis genes in relatives of nitrogen-fixing non-legume Parasponia.</title>
        <authorList>
            <person name="Van Velzen R."/>
            <person name="Holmer R."/>
            <person name="Bu F."/>
            <person name="Rutten L."/>
            <person name="Van Zeijl A."/>
            <person name="Liu W."/>
            <person name="Santuari L."/>
            <person name="Cao Q."/>
            <person name="Sharma T."/>
            <person name="Shen D."/>
            <person name="Roswanjaya Y."/>
            <person name="Wardhani T."/>
            <person name="Kalhor M.S."/>
            <person name="Jansen J."/>
            <person name="Van den Hoogen J."/>
            <person name="Gungor B."/>
            <person name="Hartog M."/>
            <person name="Hontelez J."/>
            <person name="Verver J."/>
            <person name="Yang W.-C."/>
            <person name="Schijlen E."/>
            <person name="Repin R."/>
            <person name="Schilthuizen M."/>
            <person name="Schranz E."/>
            <person name="Heidstra R."/>
            <person name="Miyata K."/>
            <person name="Fedorova E."/>
            <person name="Kohlen W."/>
            <person name="Bisseling T."/>
            <person name="Smit S."/>
            <person name="Geurts R."/>
        </authorList>
    </citation>
    <scope>NUCLEOTIDE SEQUENCE [LARGE SCALE GENOMIC DNA]</scope>
    <source>
        <strain evidence="4">cv. RG33-2</strain>
    </source>
</reference>
<comment type="caution">
    <text evidence="3">The sequence shown here is derived from an EMBL/GenBank/DDBJ whole genome shotgun (WGS) entry which is preliminary data.</text>
</comment>
<accession>A0A2P5D6C6</accession>
<dbReference type="InParanoid" id="A0A2P5D6C6"/>
<dbReference type="InterPro" id="IPR010839">
    <property type="entry name" value="AtuA_N"/>
</dbReference>